<evidence type="ECO:0000313" key="2">
    <source>
        <dbReference type="EMBL" id="OGI50456.1"/>
    </source>
</evidence>
<gene>
    <name evidence="2" type="ORF">A3A87_09660</name>
</gene>
<dbReference type="GO" id="GO:0016491">
    <property type="term" value="F:oxidoreductase activity"/>
    <property type="evidence" value="ECO:0007669"/>
    <property type="project" value="InterPro"/>
</dbReference>
<evidence type="ECO:0000313" key="3">
    <source>
        <dbReference type="Proteomes" id="UP000179037"/>
    </source>
</evidence>
<organism evidence="2 3">
    <name type="scientific">Candidatus Muproteobacteria bacterium RIFCSPLOWO2_01_FULL_60_18</name>
    <dbReference type="NCBI Taxonomy" id="1817768"/>
    <lineage>
        <taxon>Bacteria</taxon>
        <taxon>Pseudomonadati</taxon>
        <taxon>Pseudomonadota</taxon>
        <taxon>Candidatus Muproteobacteria</taxon>
    </lineage>
</organism>
<comment type="caution">
    <text evidence="2">The sequence shown here is derived from an EMBL/GenBank/DDBJ whole genome shotgun (WGS) entry which is preliminary data.</text>
</comment>
<dbReference type="PRINTS" id="PR00368">
    <property type="entry name" value="FADPNR"/>
</dbReference>
<dbReference type="PRINTS" id="PR00469">
    <property type="entry name" value="PNDRDTASEII"/>
</dbReference>
<protein>
    <submittedName>
        <fullName evidence="2">Pyridine nucleotide-disulfide oxidoreductase</fullName>
    </submittedName>
</protein>
<reference evidence="2 3" key="1">
    <citation type="journal article" date="2016" name="Nat. Commun.">
        <title>Thousands of microbial genomes shed light on interconnected biogeochemical processes in an aquifer system.</title>
        <authorList>
            <person name="Anantharaman K."/>
            <person name="Brown C.T."/>
            <person name="Hug L.A."/>
            <person name="Sharon I."/>
            <person name="Castelle C.J."/>
            <person name="Probst A.J."/>
            <person name="Thomas B.C."/>
            <person name="Singh A."/>
            <person name="Wilkins M.J."/>
            <person name="Karaoz U."/>
            <person name="Brodie E.L."/>
            <person name="Williams K.H."/>
            <person name="Hubbard S.S."/>
            <person name="Banfield J.F."/>
        </authorList>
    </citation>
    <scope>NUCLEOTIDE SEQUENCE [LARGE SCALE GENOMIC DNA]</scope>
</reference>
<dbReference type="SUPFAM" id="SSF51905">
    <property type="entry name" value="FAD/NAD(P)-binding domain"/>
    <property type="match status" value="1"/>
</dbReference>
<dbReference type="Gene3D" id="3.50.50.100">
    <property type="match status" value="1"/>
</dbReference>
<dbReference type="EMBL" id="MFTC01000069">
    <property type="protein sequence ID" value="OGI50456.1"/>
    <property type="molecule type" value="Genomic_DNA"/>
</dbReference>
<dbReference type="PANTHER" id="PTHR43755:SF1">
    <property type="entry name" value="FAD-DEPENDENT PYRIDINE NUCLEOTIDE-DISULPHIDE OXIDOREDUCTASE"/>
    <property type="match status" value="1"/>
</dbReference>
<dbReference type="STRING" id="1817768.A3A87_09660"/>
<dbReference type="InterPro" id="IPR036188">
    <property type="entry name" value="FAD/NAD-bd_sf"/>
</dbReference>
<dbReference type="InterPro" id="IPR052541">
    <property type="entry name" value="SQRD"/>
</dbReference>
<feature type="domain" description="FAD/NAD(P)-binding" evidence="1">
    <location>
        <begin position="5"/>
        <end position="292"/>
    </location>
</feature>
<dbReference type="InterPro" id="IPR023753">
    <property type="entry name" value="FAD/NAD-binding_dom"/>
</dbReference>
<accession>A0A1F6TZC5</accession>
<dbReference type="PANTHER" id="PTHR43755">
    <property type="match status" value="1"/>
</dbReference>
<proteinExistence type="predicted"/>
<dbReference type="AlphaFoldDB" id="A0A1F6TZC5"/>
<sequence>MQSKTILILGGGIGGIVAASRLRKALPREHRVILVEREARHVFQPSLLWLMTGNRAPENISRPVDALGKRGVEVVRGNIERIDPARRAVQVNGTEWTGDYLVIALGAELAPEAIPGLVQAGYNIYTLAGAEALRDARLNLREGRLVVLVGGVPFKCPAAPYEAAMLLESDLHRRGLRGSVSVAIYSPEPGPMGTAGPEVSAMLRQMVESKGIAYHPEHAVTRVDPQERQIYFTNNTTAKFDLLAYVPPHRAPKVVREAGLCGESGWVPVNRFKLETKFPGVYAIGDVTGIPLAIGKPLPKAGVFAHEEAEVVAHNIVRAVTGRGDERTFLGHGACFVEIGDGRAGFGSGNFYAEPKPQVALHPPSRWRHWGKIAYEKYWLFRWF</sequence>
<dbReference type="Pfam" id="PF07992">
    <property type="entry name" value="Pyr_redox_2"/>
    <property type="match status" value="1"/>
</dbReference>
<name>A0A1F6TZC5_9PROT</name>
<dbReference type="Proteomes" id="UP000179037">
    <property type="component" value="Unassembled WGS sequence"/>
</dbReference>
<evidence type="ECO:0000259" key="1">
    <source>
        <dbReference type="Pfam" id="PF07992"/>
    </source>
</evidence>